<accession>A0ABU0UNM9</accession>
<protein>
    <recommendedName>
        <fullName evidence="5">Alpha-1,2-fucosyltransferase</fullName>
    </recommendedName>
</protein>
<evidence type="ECO:0000256" key="2">
    <source>
        <dbReference type="ARBA" id="ARBA00022679"/>
    </source>
</evidence>
<evidence type="ECO:0000313" key="3">
    <source>
        <dbReference type="EMBL" id="MDQ1186571.1"/>
    </source>
</evidence>
<organism evidence="3 4">
    <name type="scientific">Agrobacterium larrymoorei</name>
    <dbReference type="NCBI Taxonomy" id="160699"/>
    <lineage>
        <taxon>Bacteria</taxon>
        <taxon>Pseudomonadati</taxon>
        <taxon>Pseudomonadota</taxon>
        <taxon>Alphaproteobacteria</taxon>
        <taxon>Hyphomicrobiales</taxon>
        <taxon>Rhizobiaceae</taxon>
        <taxon>Rhizobium/Agrobacterium group</taxon>
        <taxon>Agrobacterium</taxon>
    </lineage>
</organism>
<sequence>MTGQLQDTRVIITRIIGGLGNQMFQYAVGRALSIGSGQPLKLDLTEMEQYKAHAFQLDQLNIIYDVADRSEIPYPPRKSVFGRLVNSLKNRGRIPQLFEKAQPFDSDILDWRGPAHLSGYWQSEKYFARHANIIRQDFSLKQPYSHLRQDVLSKIRGVKAPISVHVRRGDYVTNQRANAIHGTCEPDWYRRAMEIMMDRADKPTFFIFSDDPNWARSNLPEYRGMIFVEPQADGRDAEDMHLMASCHSHIIANSTFSWWGAWLNPRADKNVIAPARWFRSREQLSRDLVPVEWSSL</sequence>
<dbReference type="PANTHER" id="PTHR11927:SF9">
    <property type="entry name" value="L-FUCOSYLTRANSFERASE"/>
    <property type="match status" value="1"/>
</dbReference>
<dbReference type="PANTHER" id="PTHR11927">
    <property type="entry name" value="GALACTOSIDE 2-L-FUCOSYLTRANSFERASE"/>
    <property type="match status" value="1"/>
</dbReference>
<dbReference type="Proteomes" id="UP001224781">
    <property type="component" value="Unassembled WGS sequence"/>
</dbReference>
<name>A0ABU0UNM9_9HYPH</name>
<reference evidence="3 4" key="1">
    <citation type="submission" date="2023-07" db="EMBL/GenBank/DDBJ databases">
        <title>Functional and genomic diversity of the sorghum phyllosphere microbiome.</title>
        <authorList>
            <person name="Shade A."/>
        </authorList>
    </citation>
    <scope>NUCLEOTIDE SEQUENCE [LARGE SCALE GENOMIC DNA]</scope>
    <source>
        <strain evidence="3 4">SORGH_AS_1126</strain>
    </source>
</reference>
<dbReference type="InterPro" id="IPR002516">
    <property type="entry name" value="Glyco_trans_11"/>
</dbReference>
<dbReference type="RefSeq" id="WP_306933637.1">
    <property type="nucleotide sequence ID" value="NZ_JAUTBL010000002.1"/>
</dbReference>
<proteinExistence type="predicted"/>
<dbReference type="CDD" id="cd11301">
    <property type="entry name" value="Fut1_Fut2_like"/>
    <property type="match status" value="1"/>
</dbReference>
<comment type="caution">
    <text evidence="3">The sequence shown here is derived from an EMBL/GenBank/DDBJ whole genome shotgun (WGS) entry which is preliminary data.</text>
</comment>
<evidence type="ECO:0000313" key="4">
    <source>
        <dbReference type="Proteomes" id="UP001224781"/>
    </source>
</evidence>
<evidence type="ECO:0008006" key="5">
    <source>
        <dbReference type="Google" id="ProtNLM"/>
    </source>
</evidence>
<keyword evidence="4" id="KW-1185">Reference proteome</keyword>
<dbReference type="EMBL" id="JAUTBL010000002">
    <property type="protein sequence ID" value="MDQ1186571.1"/>
    <property type="molecule type" value="Genomic_DNA"/>
</dbReference>
<keyword evidence="2" id="KW-0808">Transferase</keyword>
<dbReference type="Gene3D" id="3.40.50.11350">
    <property type="match status" value="1"/>
</dbReference>
<gene>
    <name evidence="3" type="ORF">QE408_003714</name>
</gene>
<dbReference type="Pfam" id="PF01531">
    <property type="entry name" value="Glyco_transf_11"/>
    <property type="match status" value="1"/>
</dbReference>
<evidence type="ECO:0000256" key="1">
    <source>
        <dbReference type="ARBA" id="ARBA00022676"/>
    </source>
</evidence>
<keyword evidence="1" id="KW-0328">Glycosyltransferase</keyword>